<keyword evidence="3" id="KW-1185">Reference proteome</keyword>
<accession>A0AAQ3N6U3</accession>
<name>A0AAQ3N6U3_VIGMU</name>
<dbReference type="EMBL" id="CP144694">
    <property type="protein sequence ID" value="WVZ03490.1"/>
    <property type="molecule type" value="Genomic_DNA"/>
</dbReference>
<keyword evidence="1" id="KW-0472">Membrane</keyword>
<keyword evidence="1" id="KW-0812">Transmembrane</keyword>
<dbReference type="AlphaFoldDB" id="A0AAQ3N6U3"/>
<feature type="transmembrane region" description="Helical" evidence="1">
    <location>
        <begin position="75"/>
        <end position="100"/>
    </location>
</feature>
<evidence type="ECO:0000313" key="2">
    <source>
        <dbReference type="EMBL" id="WVZ03490.1"/>
    </source>
</evidence>
<protein>
    <submittedName>
        <fullName evidence="2">Uncharacterized protein</fullName>
    </submittedName>
</protein>
<organism evidence="2 3">
    <name type="scientific">Vigna mungo</name>
    <name type="common">Black gram</name>
    <name type="synonym">Phaseolus mungo</name>
    <dbReference type="NCBI Taxonomy" id="3915"/>
    <lineage>
        <taxon>Eukaryota</taxon>
        <taxon>Viridiplantae</taxon>
        <taxon>Streptophyta</taxon>
        <taxon>Embryophyta</taxon>
        <taxon>Tracheophyta</taxon>
        <taxon>Spermatophyta</taxon>
        <taxon>Magnoliopsida</taxon>
        <taxon>eudicotyledons</taxon>
        <taxon>Gunneridae</taxon>
        <taxon>Pentapetalae</taxon>
        <taxon>rosids</taxon>
        <taxon>fabids</taxon>
        <taxon>Fabales</taxon>
        <taxon>Fabaceae</taxon>
        <taxon>Papilionoideae</taxon>
        <taxon>50 kb inversion clade</taxon>
        <taxon>NPAAA clade</taxon>
        <taxon>indigoferoid/millettioid clade</taxon>
        <taxon>Phaseoleae</taxon>
        <taxon>Vigna</taxon>
    </lineage>
</organism>
<gene>
    <name evidence="2" type="ORF">V8G54_024296</name>
</gene>
<evidence type="ECO:0000313" key="3">
    <source>
        <dbReference type="Proteomes" id="UP001374535"/>
    </source>
</evidence>
<proteinExistence type="predicted"/>
<evidence type="ECO:0000256" key="1">
    <source>
        <dbReference type="SAM" id="Phobius"/>
    </source>
</evidence>
<sequence length="102" mass="11550">MKHIEESEYVMANGPGGSRCAYRKSISGRIKTVNPHLKDYMRASIQVSRITYGQGLIYSYSVKEKGKESDSNPSFLLFLAIQQFLVFSPFSLYATLVAFFHT</sequence>
<keyword evidence="1" id="KW-1133">Transmembrane helix</keyword>
<dbReference type="Proteomes" id="UP001374535">
    <property type="component" value="Chromosome 7"/>
</dbReference>
<reference evidence="2 3" key="1">
    <citation type="journal article" date="2023" name="Life. Sci Alliance">
        <title>Evolutionary insights into 3D genome organization and epigenetic landscape of Vigna mungo.</title>
        <authorList>
            <person name="Junaid A."/>
            <person name="Singh B."/>
            <person name="Bhatia S."/>
        </authorList>
    </citation>
    <scope>NUCLEOTIDE SEQUENCE [LARGE SCALE GENOMIC DNA]</scope>
    <source>
        <strain evidence="2">Urdbean</strain>
    </source>
</reference>